<evidence type="ECO:0000256" key="2">
    <source>
        <dbReference type="ARBA" id="ARBA00012400"/>
    </source>
</evidence>
<accession>A0A7J4ZU53</accession>
<evidence type="ECO:0000256" key="5">
    <source>
        <dbReference type="ARBA" id="ARBA00023244"/>
    </source>
</evidence>
<dbReference type="InterPro" id="IPR028161">
    <property type="entry name" value="Met8-like"/>
</dbReference>
<dbReference type="EMBL" id="VZQZ01000001">
    <property type="protein sequence ID" value="KAB0667138.1"/>
    <property type="molecule type" value="Genomic_DNA"/>
</dbReference>
<proteinExistence type="predicted"/>
<dbReference type="GO" id="GO:0019354">
    <property type="term" value="P:siroheme biosynthetic process"/>
    <property type="evidence" value="ECO:0007669"/>
    <property type="project" value="UniProtKB-UniPathway"/>
</dbReference>
<dbReference type="InterPro" id="IPR006367">
    <property type="entry name" value="Sirohaem_synthase_N"/>
</dbReference>
<dbReference type="Pfam" id="PF13241">
    <property type="entry name" value="NAD_binding_7"/>
    <property type="match status" value="1"/>
</dbReference>
<dbReference type="PANTHER" id="PTHR35330">
    <property type="entry name" value="SIROHEME BIOSYNTHESIS PROTEIN MET8"/>
    <property type="match status" value="1"/>
</dbReference>
<gene>
    <name evidence="8" type="ORF">F6V25_00095</name>
</gene>
<name>A0A7J4ZU53_9BACT</name>
<keyword evidence="5" id="KW-0627">Porphyrin biosynthesis</keyword>
<protein>
    <recommendedName>
        <fullName evidence="2">precorrin-2 dehydrogenase</fullName>
        <ecNumber evidence="2">1.3.1.76</ecNumber>
    </recommendedName>
</protein>
<comment type="pathway">
    <text evidence="1">Porphyrin-containing compound metabolism; siroheme biosynthesis; sirohydrochlorin from precorrin-2: step 1/1.</text>
</comment>
<keyword evidence="3" id="KW-0560">Oxidoreductase</keyword>
<dbReference type="AlphaFoldDB" id="A0A7J4ZU53"/>
<dbReference type="GO" id="GO:0043115">
    <property type="term" value="F:precorrin-2 dehydrogenase activity"/>
    <property type="evidence" value="ECO:0007669"/>
    <property type="project" value="UniProtKB-EC"/>
</dbReference>
<evidence type="ECO:0000256" key="3">
    <source>
        <dbReference type="ARBA" id="ARBA00023002"/>
    </source>
</evidence>
<dbReference type="NCBIfam" id="TIGR01470">
    <property type="entry name" value="cysG_Nterm"/>
    <property type="match status" value="1"/>
</dbReference>
<feature type="domain" description="Siroheme synthase central" evidence="7">
    <location>
        <begin position="179"/>
        <end position="204"/>
    </location>
</feature>
<dbReference type="PANTHER" id="PTHR35330:SF1">
    <property type="entry name" value="SIROHEME BIOSYNTHESIS PROTEIN MET8"/>
    <property type="match status" value="1"/>
</dbReference>
<reference evidence="8 9" key="1">
    <citation type="submission" date="2019-09" db="EMBL/GenBank/DDBJ databases">
        <title>Geobacter sp. Red96, a novel strain isolated from paddy soil.</title>
        <authorList>
            <person name="Xu Z."/>
            <person name="Masuda Y."/>
            <person name="Itoh H."/>
            <person name="Senoo K."/>
        </authorList>
    </citation>
    <scope>NUCLEOTIDE SEQUENCE [LARGE SCALE GENOMIC DNA]</scope>
    <source>
        <strain evidence="8 9">Red96</strain>
    </source>
</reference>
<sequence>MIYQPGKKSRINSVGIPFVELRDERLYVGNSSIKNHDSAPPLRTARHKVSGPGAFCGREPMPYLALNIDMGKRAVLIVGGGKVAARKLQTLREAGAVVRVVAPAVLPAIREQEASGAVTIRSGGYETADLDGVTLVVAATDDPAVNRRVALEAVEKGILVSVADQPEAGDCHFPAVLRRGGLEIAVSTGGRCPALAAEVRDAIAGMIGNDYADLVEQLAADREKLLTEGNGTTYNKALLRTKARCLIAELSAPKDIS</sequence>
<dbReference type="Pfam" id="PF14824">
    <property type="entry name" value="Sirohm_synth_M"/>
    <property type="match status" value="1"/>
</dbReference>
<evidence type="ECO:0000259" key="7">
    <source>
        <dbReference type="Pfam" id="PF14824"/>
    </source>
</evidence>
<evidence type="ECO:0000313" key="8">
    <source>
        <dbReference type="EMBL" id="KAB0667138.1"/>
    </source>
</evidence>
<evidence type="ECO:0000256" key="6">
    <source>
        <dbReference type="ARBA" id="ARBA00047561"/>
    </source>
</evidence>
<dbReference type="InterPro" id="IPR036291">
    <property type="entry name" value="NAD(P)-bd_dom_sf"/>
</dbReference>
<evidence type="ECO:0000313" key="9">
    <source>
        <dbReference type="Proteomes" id="UP000420562"/>
    </source>
</evidence>
<dbReference type="SUPFAM" id="SSF51735">
    <property type="entry name" value="NAD(P)-binding Rossmann-fold domains"/>
    <property type="match status" value="1"/>
</dbReference>
<dbReference type="SUPFAM" id="SSF75615">
    <property type="entry name" value="Siroheme synthase middle domains-like"/>
    <property type="match status" value="1"/>
</dbReference>
<dbReference type="Gene3D" id="3.30.160.110">
    <property type="entry name" value="Siroheme synthase, domain 2"/>
    <property type="match status" value="1"/>
</dbReference>
<dbReference type="GO" id="GO:0004325">
    <property type="term" value="F:ferrochelatase activity"/>
    <property type="evidence" value="ECO:0007669"/>
    <property type="project" value="InterPro"/>
</dbReference>
<keyword evidence="9" id="KW-1185">Reference proteome</keyword>
<dbReference type="EC" id="1.3.1.76" evidence="2"/>
<comment type="catalytic activity">
    <reaction evidence="6">
        <text>precorrin-2 + NAD(+) = sirohydrochlorin + NADH + 2 H(+)</text>
        <dbReference type="Rhea" id="RHEA:15613"/>
        <dbReference type="ChEBI" id="CHEBI:15378"/>
        <dbReference type="ChEBI" id="CHEBI:57540"/>
        <dbReference type="ChEBI" id="CHEBI:57945"/>
        <dbReference type="ChEBI" id="CHEBI:58351"/>
        <dbReference type="ChEBI" id="CHEBI:58827"/>
        <dbReference type="EC" id="1.3.1.76"/>
    </reaction>
</comment>
<evidence type="ECO:0000256" key="1">
    <source>
        <dbReference type="ARBA" id="ARBA00005010"/>
    </source>
</evidence>
<evidence type="ECO:0000256" key="4">
    <source>
        <dbReference type="ARBA" id="ARBA00023027"/>
    </source>
</evidence>
<dbReference type="UniPathway" id="UPA00262">
    <property type="reaction ID" value="UER00222"/>
</dbReference>
<organism evidence="8 9">
    <name type="scientific">Oryzomonas japonica</name>
    <dbReference type="NCBI Taxonomy" id="2603858"/>
    <lineage>
        <taxon>Bacteria</taxon>
        <taxon>Pseudomonadati</taxon>
        <taxon>Thermodesulfobacteriota</taxon>
        <taxon>Desulfuromonadia</taxon>
        <taxon>Geobacterales</taxon>
        <taxon>Geobacteraceae</taxon>
        <taxon>Oryzomonas</taxon>
    </lineage>
</organism>
<keyword evidence="4" id="KW-0520">NAD</keyword>
<dbReference type="Proteomes" id="UP000420562">
    <property type="component" value="Unassembled WGS sequence"/>
</dbReference>
<dbReference type="Gene3D" id="3.40.50.720">
    <property type="entry name" value="NAD(P)-binding Rossmann-like Domain"/>
    <property type="match status" value="1"/>
</dbReference>
<comment type="caution">
    <text evidence="8">The sequence shown here is derived from an EMBL/GenBank/DDBJ whole genome shotgun (WGS) entry which is preliminary data.</text>
</comment>
<dbReference type="InterPro" id="IPR028281">
    <property type="entry name" value="Sirohaem_synthase_central"/>
</dbReference>